<dbReference type="PIRSF" id="PIRSF000337">
    <property type="entry name" value="NTA_MOA"/>
    <property type="match status" value="1"/>
</dbReference>
<evidence type="ECO:0000256" key="4">
    <source>
        <dbReference type="ARBA" id="ARBA00023033"/>
    </source>
</evidence>
<dbReference type="HOGENOM" id="CLU_022256_0_0_6"/>
<feature type="binding site" evidence="6">
    <location>
        <position position="230"/>
    </location>
    <ligand>
        <name>FMN</name>
        <dbReference type="ChEBI" id="CHEBI:58210"/>
    </ligand>
</feature>
<dbReference type="NCBIfam" id="TIGR03860">
    <property type="entry name" value="FMN_nitrolo"/>
    <property type="match status" value="1"/>
</dbReference>
<gene>
    <name evidence="8" type="ORF">F945_01819</name>
</gene>
<dbReference type="InterPro" id="IPR011251">
    <property type="entry name" value="Luciferase-like_dom"/>
</dbReference>
<dbReference type="GO" id="GO:0004497">
    <property type="term" value="F:monooxygenase activity"/>
    <property type="evidence" value="ECO:0007669"/>
    <property type="project" value="UniProtKB-KW"/>
</dbReference>
<dbReference type="STRING" id="632955.GCA_000829675_02560"/>
<dbReference type="eggNOG" id="COG2141">
    <property type="taxonomic scope" value="Bacteria"/>
</dbReference>
<keyword evidence="3" id="KW-0560">Oxidoreductase</keyword>
<dbReference type="GO" id="GO:0016705">
    <property type="term" value="F:oxidoreductase activity, acting on paired donors, with incorporation or reduction of molecular oxygen"/>
    <property type="evidence" value="ECO:0007669"/>
    <property type="project" value="InterPro"/>
</dbReference>
<protein>
    <recommendedName>
        <fullName evidence="7">Luciferase-like domain-containing protein</fullName>
    </recommendedName>
</protein>
<feature type="binding site" evidence="6">
    <location>
        <position position="58"/>
    </location>
    <ligand>
        <name>FMN</name>
        <dbReference type="ChEBI" id="CHEBI:58210"/>
    </ligand>
</feature>
<name>S3N1D7_9GAMM</name>
<keyword evidence="1 6" id="KW-0285">Flavoprotein</keyword>
<evidence type="ECO:0000313" key="9">
    <source>
        <dbReference type="Proteomes" id="UP000014568"/>
    </source>
</evidence>
<dbReference type="InterPro" id="IPR036661">
    <property type="entry name" value="Luciferase-like_sf"/>
</dbReference>
<evidence type="ECO:0000256" key="1">
    <source>
        <dbReference type="ARBA" id="ARBA00022630"/>
    </source>
</evidence>
<comment type="caution">
    <text evidence="8">The sequence shown here is derived from an EMBL/GenBank/DDBJ whole genome shotgun (WGS) entry which is preliminary data.</text>
</comment>
<keyword evidence="4" id="KW-0503">Monooxygenase</keyword>
<proteinExistence type="inferred from homology"/>
<feature type="binding site" evidence="6">
    <location>
        <position position="158"/>
    </location>
    <ligand>
        <name>FMN</name>
        <dbReference type="ChEBI" id="CHEBI:58210"/>
    </ligand>
</feature>
<dbReference type="InterPro" id="IPR051260">
    <property type="entry name" value="Diverse_substr_monoxygenases"/>
</dbReference>
<dbReference type="RefSeq" id="WP_016656226.1">
    <property type="nucleotide sequence ID" value="NZ_KE340353.1"/>
</dbReference>
<evidence type="ECO:0000256" key="5">
    <source>
        <dbReference type="ARBA" id="ARBA00033748"/>
    </source>
</evidence>
<feature type="binding site" evidence="6">
    <location>
        <position position="229"/>
    </location>
    <ligand>
        <name>FMN</name>
        <dbReference type="ChEBI" id="CHEBI:58210"/>
    </ligand>
</feature>
<dbReference type="PATRIC" id="fig|421052.3.peg.1776"/>
<organism evidence="8 9">
    <name type="scientific">Acinetobacter rudis CIP 110305</name>
    <dbReference type="NCBI Taxonomy" id="421052"/>
    <lineage>
        <taxon>Bacteria</taxon>
        <taxon>Pseudomonadati</taxon>
        <taxon>Pseudomonadota</taxon>
        <taxon>Gammaproteobacteria</taxon>
        <taxon>Moraxellales</taxon>
        <taxon>Moraxellaceae</taxon>
        <taxon>Acinetobacter</taxon>
    </lineage>
</organism>
<accession>S3N1D7</accession>
<feature type="binding site" evidence="6">
    <location>
        <position position="154"/>
    </location>
    <ligand>
        <name>FMN</name>
        <dbReference type="ChEBI" id="CHEBI:58210"/>
    </ligand>
</feature>
<evidence type="ECO:0000313" key="8">
    <source>
        <dbReference type="EMBL" id="EPF73940.1"/>
    </source>
</evidence>
<evidence type="ECO:0000256" key="3">
    <source>
        <dbReference type="ARBA" id="ARBA00023002"/>
    </source>
</evidence>
<dbReference type="PANTHER" id="PTHR30011:SF16">
    <property type="entry name" value="C2H2 FINGER DOMAIN TRANSCRIPTION FACTOR (EUROFUNG)-RELATED"/>
    <property type="match status" value="1"/>
</dbReference>
<dbReference type="OrthoDB" id="6133319at2"/>
<feature type="domain" description="Luciferase-like" evidence="7">
    <location>
        <begin position="30"/>
        <end position="384"/>
    </location>
</feature>
<sequence>MKKQIHFNAFEMNTVNHMAHGLWTHPDDQRIHYKTAEYWVNLAKLLEKGLFDAIFLADIGGVYEPYQGSYDAAIRRGMQTPINDPFINVGLMLGVTKHLGFAVSASTSYEDPFNLARRFSTIDHLSNGRVAWNVVTSALESAALNHGHDAIIPHEKRYEIANEFLAVCYKLWEHSWEDDAVLADKSNYQYADPNKVHTIDHAGQYFKVRGPHSSEPSIQRTPVLFQAGSSTTGQKFAAKHAEGVFVGGQEPEQIKKTVQKIRQFAIENGRFASDIKTFGSLTIVVAQTDLEASQKLDELNRYFLPEASFIQFSGSTGIDLGSLANKDLFGQRHSEGNQSTAQFYNHKTDYTVADVKDELSKFGARSILIVGTPEEIADQIEELIEYTDLDGFNIYQAITPATLKDVVELVIPELQKRGRYRTAYSDTSFRDRLFNHGNRISPRHISHHHQIEVENDSSN</sequence>
<comment type="similarity">
    <text evidence="5">Belongs to the NtaA/SnaA/DszA monooxygenase family.</text>
</comment>
<dbReference type="Pfam" id="PF00296">
    <property type="entry name" value="Bac_luciferase"/>
    <property type="match status" value="1"/>
</dbReference>
<keyword evidence="2 6" id="KW-0288">FMN</keyword>
<dbReference type="AlphaFoldDB" id="S3N1D7"/>
<reference evidence="8 9" key="1">
    <citation type="submission" date="2013-06" db="EMBL/GenBank/DDBJ databases">
        <title>The Genome Sequence of Acinetobacter rudis CIP 110305.</title>
        <authorList>
            <consortium name="The Broad Institute Genome Sequencing Platform"/>
            <consortium name="The Broad Institute Genome Sequencing Center for Infectious Disease"/>
            <person name="Cerqueira G."/>
            <person name="Feldgarden M."/>
            <person name="Courvalin P."/>
            <person name="Perichon B."/>
            <person name="Grillot-Courvalin C."/>
            <person name="Clermont D."/>
            <person name="Rocha E."/>
            <person name="Yoon E.-J."/>
            <person name="Nemec A."/>
            <person name="Young S.K."/>
            <person name="Zeng Q."/>
            <person name="Gargeya S."/>
            <person name="Fitzgerald M."/>
            <person name="Abouelleil A."/>
            <person name="Alvarado L."/>
            <person name="Berlin A.M."/>
            <person name="Chapman S.B."/>
            <person name="Dewar J."/>
            <person name="Goldberg J."/>
            <person name="Griggs A."/>
            <person name="Gujja S."/>
            <person name="Hansen M."/>
            <person name="Howarth C."/>
            <person name="Imamovic A."/>
            <person name="Larimer J."/>
            <person name="McCowan C."/>
            <person name="Murphy C."/>
            <person name="Pearson M."/>
            <person name="Priest M."/>
            <person name="Roberts A."/>
            <person name="Saif S."/>
            <person name="Shea T."/>
            <person name="Sykes S."/>
            <person name="Wortman J."/>
            <person name="Nusbaum C."/>
            <person name="Birren B."/>
        </authorList>
    </citation>
    <scope>NUCLEOTIDE SEQUENCE [LARGE SCALE GENOMIC DNA]</scope>
    <source>
        <strain evidence="8 9">CIP 110305</strain>
    </source>
</reference>
<dbReference type="InterPro" id="IPR016215">
    <property type="entry name" value="NTA_MOA"/>
</dbReference>
<keyword evidence="9" id="KW-1185">Reference proteome</keyword>
<dbReference type="PANTHER" id="PTHR30011">
    <property type="entry name" value="ALKANESULFONATE MONOOXYGENASE-RELATED"/>
    <property type="match status" value="1"/>
</dbReference>
<evidence type="ECO:0000259" key="7">
    <source>
        <dbReference type="Pfam" id="PF00296"/>
    </source>
</evidence>
<dbReference type="SUPFAM" id="SSF51679">
    <property type="entry name" value="Bacterial luciferase-like"/>
    <property type="match status" value="1"/>
</dbReference>
<evidence type="ECO:0000256" key="2">
    <source>
        <dbReference type="ARBA" id="ARBA00022643"/>
    </source>
</evidence>
<evidence type="ECO:0000256" key="6">
    <source>
        <dbReference type="PIRSR" id="PIRSR000337-1"/>
    </source>
</evidence>
<dbReference type="EMBL" id="ATGI01000022">
    <property type="protein sequence ID" value="EPF73940.1"/>
    <property type="molecule type" value="Genomic_DNA"/>
</dbReference>
<dbReference type="Gene3D" id="3.20.20.30">
    <property type="entry name" value="Luciferase-like domain"/>
    <property type="match status" value="1"/>
</dbReference>
<dbReference type="Proteomes" id="UP000014568">
    <property type="component" value="Unassembled WGS sequence"/>
</dbReference>